<dbReference type="Proteomes" id="UP000256877">
    <property type="component" value="Unassembled WGS sequence"/>
</dbReference>
<accession>A0A371QVH7</accession>
<dbReference type="AlphaFoldDB" id="A0A371QVH7"/>
<dbReference type="EMBL" id="NMUF01000067">
    <property type="protein sequence ID" value="RFA94986.1"/>
    <property type="molecule type" value="Genomic_DNA"/>
</dbReference>
<evidence type="ECO:0000313" key="4">
    <source>
        <dbReference type="Proteomes" id="UP000257123"/>
    </source>
</evidence>
<reference evidence="3 4" key="1">
    <citation type="submission" date="2017-07" db="EMBL/GenBank/DDBJ databases">
        <title>Draft genome sequence of aerobic hyperthermophilic archaea, Pyrobaculum aerophilum YKB31 and YKB32.</title>
        <authorList>
            <person name="Mochizuki T."/>
            <person name="Berliner A.J."/>
            <person name="Yoshida-Takashima Y."/>
            <person name="Takaki Y."/>
            <person name="Nunoura T."/>
            <person name="Takai K."/>
        </authorList>
    </citation>
    <scope>NUCLEOTIDE SEQUENCE [LARGE SCALE GENOMIC DNA]</scope>
    <source>
        <strain evidence="1 4">YKB31</strain>
        <strain evidence="2 3">YKB32</strain>
    </source>
</reference>
<dbReference type="Proteomes" id="UP000257123">
    <property type="component" value="Unassembled WGS sequence"/>
</dbReference>
<dbReference type="OrthoDB" id="350308at2157"/>
<sequence length="514" mass="59685">MKCLKYNPFEPSVGDRRKIIETMLYGEYKNYSNDIVNVIESASFKPTQYAYFLIGYFGTGKTTILKGVLNRLLLEKHQKYKLVRDEYDVAIVEGLCTIIYYRISDSLIQDVGEISSIINLLSLITNNIYSKNFEDILSEKKCLAVMLDQLEFTTEELVRGLPKGLREIFDRNRDYSIILVFTWTPGRGLDVRIEDVIGEVKKYVGNVRDVRLYGFDRQEAVKVVQEALESARGECKVDNPFYPFTRDFIEKVLDVISDGTVNPRALYSILGNALRIIDEYSLDLSRTADEVYLMSALFQMPYNKWMREVEKLAALTSDMLRDTFLTFLTTLYNLKEDIIFVNIDNRNIEAFKEILVDESLKTSDDVVRNLLQIASEAIDYIVFFEESPRLELIKITTRPARTHVERLKEFIDKVNEIKFGPYTIKLRVAENVKTTYRIISTRGMPKTLSNVLPLLTLYKIRWRFIRLEPAAPEDIGALFYLKNEVEKYSPSDIPPDLLNTVKYLAEKFFDIKME</sequence>
<dbReference type="RefSeq" id="WP_116421764.1">
    <property type="nucleotide sequence ID" value="NZ_NMUE01000043.1"/>
</dbReference>
<dbReference type="EMBL" id="NMUE01000043">
    <property type="protein sequence ID" value="RFA94197.1"/>
    <property type="molecule type" value="Genomic_DNA"/>
</dbReference>
<evidence type="ECO:0000313" key="2">
    <source>
        <dbReference type="EMBL" id="RFA94986.1"/>
    </source>
</evidence>
<organism evidence="1 4">
    <name type="scientific">Pyrobaculum aerophilum</name>
    <dbReference type="NCBI Taxonomy" id="13773"/>
    <lineage>
        <taxon>Archaea</taxon>
        <taxon>Thermoproteota</taxon>
        <taxon>Thermoprotei</taxon>
        <taxon>Thermoproteales</taxon>
        <taxon>Thermoproteaceae</taxon>
        <taxon>Pyrobaculum</taxon>
    </lineage>
</organism>
<gene>
    <name evidence="1" type="ORF">CGL51_11090</name>
    <name evidence="2" type="ORF">CGL52_13560</name>
</gene>
<dbReference type="InterPro" id="IPR027417">
    <property type="entry name" value="P-loop_NTPase"/>
</dbReference>
<protein>
    <submittedName>
        <fullName evidence="1">Uncharacterized protein</fullName>
    </submittedName>
</protein>
<dbReference type="SUPFAM" id="SSF52540">
    <property type="entry name" value="P-loop containing nucleoside triphosphate hydrolases"/>
    <property type="match status" value="1"/>
</dbReference>
<evidence type="ECO:0000313" key="3">
    <source>
        <dbReference type="Proteomes" id="UP000256877"/>
    </source>
</evidence>
<evidence type="ECO:0000313" key="1">
    <source>
        <dbReference type="EMBL" id="RFA94197.1"/>
    </source>
</evidence>
<name>A0A371QVH7_9CREN</name>
<comment type="caution">
    <text evidence="1">The sequence shown here is derived from an EMBL/GenBank/DDBJ whole genome shotgun (WGS) entry which is preliminary data.</text>
</comment>
<dbReference type="Gene3D" id="3.40.50.300">
    <property type="entry name" value="P-loop containing nucleotide triphosphate hydrolases"/>
    <property type="match status" value="1"/>
</dbReference>
<proteinExistence type="predicted"/>